<name>A0A1I7XYU2_9BILA</name>
<feature type="compositionally biased region" description="Basic and acidic residues" evidence="1">
    <location>
        <begin position="30"/>
        <end position="45"/>
    </location>
</feature>
<feature type="chain" id="PRO_5009311548" evidence="2">
    <location>
        <begin position="20"/>
        <end position="87"/>
    </location>
</feature>
<feature type="signal peptide" evidence="2">
    <location>
        <begin position="1"/>
        <end position="19"/>
    </location>
</feature>
<keyword evidence="2" id="KW-0732">Signal</keyword>
<feature type="region of interest" description="Disordered" evidence="1">
    <location>
        <begin position="30"/>
        <end position="87"/>
    </location>
</feature>
<sequence length="87" mass="9608">MMWKAFLLFFILAVNLAVGWNERWEEGRPHRHEVGRGHGGFERHGSHGHGHGHGHGRGHHHRRRNGTTLAPGTAAPVPFTIAPSTSA</sequence>
<keyword evidence="3" id="KW-1185">Reference proteome</keyword>
<proteinExistence type="predicted"/>
<accession>A0A1I7XYU2</accession>
<reference evidence="4" key="1">
    <citation type="submission" date="2016-11" db="UniProtKB">
        <authorList>
            <consortium name="WormBaseParasite"/>
        </authorList>
    </citation>
    <scope>IDENTIFICATION</scope>
</reference>
<evidence type="ECO:0000313" key="4">
    <source>
        <dbReference type="WBParaSite" id="L893_g10997.t1"/>
    </source>
</evidence>
<evidence type="ECO:0000313" key="3">
    <source>
        <dbReference type="Proteomes" id="UP000095287"/>
    </source>
</evidence>
<evidence type="ECO:0000256" key="1">
    <source>
        <dbReference type="SAM" id="MobiDB-lite"/>
    </source>
</evidence>
<dbReference type="AlphaFoldDB" id="A0A1I7XYU2"/>
<dbReference type="Proteomes" id="UP000095287">
    <property type="component" value="Unplaced"/>
</dbReference>
<protein>
    <submittedName>
        <fullName evidence="4">Uncharacterized protein</fullName>
    </submittedName>
</protein>
<feature type="compositionally biased region" description="Basic residues" evidence="1">
    <location>
        <begin position="46"/>
        <end position="65"/>
    </location>
</feature>
<dbReference type="WBParaSite" id="L893_g10997.t1">
    <property type="protein sequence ID" value="L893_g10997.t1"/>
    <property type="gene ID" value="L893_g10997"/>
</dbReference>
<evidence type="ECO:0000256" key="2">
    <source>
        <dbReference type="SAM" id="SignalP"/>
    </source>
</evidence>
<organism evidence="3 4">
    <name type="scientific">Steinernema glaseri</name>
    <dbReference type="NCBI Taxonomy" id="37863"/>
    <lineage>
        <taxon>Eukaryota</taxon>
        <taxon>Metazoa</taxon>
        <taxon>Ecdysozoa</taxon>
        <taxon>Nematoda</taxon>
        <taxon>Chromadorea</taxon>
        <taxon>Rhabditida</taxon>
        <taxon>Tylenchina</taxon>
        <taxon>Panagrolaimomorpha</taxon>
        <taxon>Strongyloidoidea</taxon>
        <taxon>Steinernematidae</taxon>
        <taxon>Steinernema</taxon>
    </lineage>
</organism>